<name>T0ZE75_9ZZZZ</name>
<reference evidence="2" key="2">
    <citation type="journal article" date="2014" name="ISME J.">
        <title>Microbial stratification in low pH oxic and suboxic macroscopic growths along an acid mine drainage.</title>
        <authorList>
            <person name="Mendez-Garcia C."/>
            <person name="Mesa V."/>
            <person name="Sprenger R.R."/>
            <person name="Richter M."/>
            <person name="Diez M.S."/>
            <person name="Solano J."/>
            <person name="Bargiela R."/>
            <person name="Golyshina O.V."/>
            <person name="Manteca A."/>
            <person name="Ramos J.L."/>
            <person name="Gallego J.R."/>
            <person name="Llorente I."/>
            <person name="Martins Dos Santos V.A."/>
            <person name="Jensen O.N."/>
            <person name="Pelaez A.I."/>
            <person name="Sanchez J."/>
            <person name="Ferrer M."/>
        </authorList>
    </citation>
    <scope>NUCLEOTIDE SEQUENCE</scope>
</reference>
<protein>
    <submittedName>
        <fullName evidence="2">Membrane-bound lytic murein transglycosylase B</fullName>
    </submittedName>
</protein>
<feature type="domain" description="Transglycosylase SLT" evidence="1">
    <location>
        <begin position="2"/>
        <end position="207"/>
    </location>
</feature>
<dbReference type="AlphaFoldDB" id="T0ZE75"/>
<dbReference type="GO" id="GO:0009253">
    <property type="term" value="P:peptidoglycan catabolic process"/>
    <property type="evidence" value="ECO:0007669"/>
    <property type="project" value="TreeGrafter"/>
</dbReference>
<dbReference type="InterPro" id="IPR043426">
    <property type="entry name" value="MltB-like"/>
</dbReference>
<gene>
    <name evidence="2" type="ORF">B2A_10298</name>
</gene>
<dbReference type="InterPro" id="IPR023346">
    <property type="entry name" value="Lysozyme-like_dom_sf"/>
</dbReference>
<dbReference type="GO" id="GO:0008933">
    <property type="term" value="F:peptidoglycan lytic transglycosylase activity"/>
    <property type="evidence" value="ECO:0007669"/>
    <property type="project" value="TreeGrafter"/>
</dbReference>
<dbReference type="Pfam" id="PF13406">
    <property type="entry name" value="SLT_2"/>
    <property type="match status" value="1"/>
</dbReference>
<dbReference type="EMBL" id="AUZZ01007424">
    <property type="protein sequence ID" value="EQD42532.1"/>
    <property type="molecule type" value="Genomic_DNA"/>
</dbReference>
<dbReference type="PANTHER" id="PTHR30163:SF9">
    <property type="entry name" value="MEMBRANE-BOUND LYTIC MUREIN TRANSGLYCOSYLASE B"/>
    <property type="match status" value="1"/>
</dbReference>
<organism evidence="2">
    <name type="scientific">mine drainage metagenome</name>
    <dbReference type="NCBI Taxonomy" id="410659"/>
    <lineage>
        <taxon>unclassified sequences</taxon>
        <taxon>metagenomes</taxon>
        <taxon>ecological metagenomes</taxon>
    </lineage>
</organism>
<feature type="non-terminal residue" evidence="2">
    <location>
        <position position="1"/>
    </location>
</feature>
<dbReference type="PANTHER" id="PTHR30163">
    <property type="entry name" value="MEMBRANE-BOUND LYTIC MUREIN TRANSGLYCOSYLASE B"/>
    <property type="match status" value="1"/>
</dbReference>
<accession>T0ZE75</accession>
<dbReference type="FunFam" id="1.10.8.350:FF:000001">
    <property type="entry name" value="Lytic murein transglycosylase B"/>
    <property type="match status" value="1"/>
</dbReference>
<comment type="caution">
    <text evidence="2">The sequence shown here is derived from an EMBL/GenBank/DDBJ whole genome shotgun (WGS) entry which is preliminary data.</text>
</comment>
<dbReference type="Gene3D" id="1.10.530.10">
    <property type="match status" value="1"/>
</dbReference>
<reference evidence="2" key="1">
    <citation type="submission" date="2013-08" db="EMBL/GenBank/DDBJ databases">
        <authorList>
            <person name="Mendez C."/>
            <person name="Richter M."/>
            <person name="Ferrer M."/>
            <person name="Sanchez J."/>
        </authorList>
    </citation>
    <scope>NUCLEOTIDE SEQUENCE</scope>
</reference>
<proteinExistence type="predicted"/>
<dbReference type="InterPro" id="IPR031304">
    <property type="entry name" value="SLT_2"/>
</dbReference>
<evidence type="ECO:0000313" key="2">
    <source>
        <dbReference type="EMBL" id="EQD42532.1"/>
    </source>
</evidence>
<sequence>APRYIVAILGVETFYGHITGSFRVLDALATLTFDYPARSRFFGQELAQFLVLTHRYGLDPLSIRGSYAGAMGPLQFIPSSYLRYAVSTDGQAPNLFTDWDDIFASVAHYLHANGWQPGGPVLARVRIEPGATFHVDPDSLALDRTIGGLAAQGAQVESAAPPNTPVALLLAERRTGPIYRAGFNNFRVLLTYNSSKLYAMAVNDLAQAIARRVAAENGTRRADVTIRQPSKSGVAGQ</sequence>
<evidence type="ECO:0000259" key="1">
    <source>
        <dbReference type="Pfam" id="PF13406"/>
    </source>
</evidence>
<dbReference type="SUPFAM" id="SSF53955">
    <property type="entry name" value="Lysozyme-like"/>
    <property type="match status" value="1"/>
</dbReference>
<dbReference type="Gene3D" id="1.10.8.350">
    <property type="entry name" value="Bacterial muramidase"/>
    <property type="match status" value="1"/>
</dbReference>